<dbReference type="InterPro" id="IPR021109">
    <property type="entry name" value="Peptidase_aspartic_dom_sf"/>
</dbReference>
<name>A0A8R2B3Q0_ACYPI</name>
<protein>
    <recommendedName>
        <fullName evidence="4">Peptidase aspartic putative domain-containing protein</fullName>
    </recommendedName>
</protein>
<evidence type="ECO:0008006" key="4">
    <source>
        <dbReference type="Google" id="ProtNLM"/>
    </source>
</evidence>
<dbReference type="EnsemblMetazoa" id="XM_008182379.1">
    <property type="protein sequence ID" value="XP_008180601.1"/>
    <property type="gene ID" value="LOC103308641"/>
</dbReference>
<dbReference type="Pfam" id="PF03564">
    <property type="entry name" value="DUF1759"/>
    <property type="match status" value="1"/>
</dbReference>
<accession>A0A8R2B3Q0</accession>
<dbReference type="RefSeq" id="XP_008180601.1">
    <property type="nucleotide sequence ID" value="XM_008182379.1"/>
</dbReference>
<reference evidence="2" key="2">
    <citation type="submission" date="2022-06" db="UniProtKB">
        <authorList>
            <consortium name="EnsemblMetazoa"/>
        </authorList>
    </citation>
    <scope>IDENTIFICATION</scope>
</reference>
<dbReference type="Gene3D" id="2.40.70.10">
    <property type="entry name" value="Acid Proteases"/>
    <property type="match status" value="1"/>
</dbReference>
<dbReference type="Gene3D" id="3.30.70.270">
    <property type="match status" value="1"/>
</dbReference>
<dbReference type="CDD" id="cd00303">
    <property type="entry name" value="retropepsin_like"/>
    <property type="match status" value="1"/>
</dbReference>
<evidence type="ECO:0000313" key="2">
    <source>
        <dbReference type="EnsemblMetazoa" id="XP_008180601.1"/>
    </source>
</evidence>
<dbReference type="SUPFAM" id="SSF56672">
    <property type="entry name" value="DNA/RNA polymerases"/>
    <property type="match status" value="1"/>
</dbReference>
<dbReference type="Gene3D" id="3.10.10.10">
    <property type="entry name" value="HIV Type 1 Reverse Transcriptase, subunit A, domain 1"/>
    <property type="match status" value="1"/>
</dbReference>
<sequence length="1315" mass="149486">MTEEMDLKMLNGLKKKRAVIKASLTRLRTFVVKFDPREQALSLLEFRQEELPAINRKFDDIQSQIELLMSDDIDEAESERDKFENDYFSVRSQIQELINQEKSHNTTGLAHSSFTSAHHIQRTQLAPIPLPKFNGNIQDWSSFFDIFKAMVHKEESYSSAQKFFYLRSCLEGSALDLVRSIPVSDGNYEVVIEQLIHRYDNRSLVIQSHIRSILDCPRVEEAAFKTLQQLHSTMCTHVAALKAMGQPVEHWDAWLVTIVVSRLDPGTAHGWQLHQRNTELPKYSELESFLASRCVALETSESYVQSTNVTQKVSNSRGHVVSTTPKKALIAAGSKPSRPCPCCKDLHKIYDCKKFKEYAISERLDVVRDNRLCFNCLAPYHTADNCKSSYSCKKCNRKHNTILHFEKNQEEHQLPGETSSSAPLTTPPVAQPSGAKSMVSVPKTKKVSHVFLATATVSVRDSLGVYRKCRAVMDSGSQVNFISKSFAKQLRLPSKRMMLPISGIGSSATQSTSSMDIHMKSCVKSFGAHIECYILPVIVEELPTVKSPKEGWKIPKEYISLLADPSFCESGPIDLLIGCGIFFELMEAKRMPLSSGTLCLQESKLGWIVTGGIHSTCLISIGEVLEDKWRNQGIVEEDDYGRLSKNNQKCLEEQQALEHFQATATRSAEGRFVLRLPFKAGAAELGDTLTMARCRFLSVERKLQRDEKLREAYIMFMNEYLEMGHMEKIDEPESPSRVCYLPHHPVIKTSSSTTKVRVVFDASARGSNGKSLNDLLMRGPVVQGDIFTILCRFRKHSYVISADVEKMYRQVAIAKEDCDMQRILWRSTPSERLASYRLLTVTYGTTPASFIATQCLTVLADENKTKFPDASKAIKNDFYMDDLMTGCESEEECLQLQQQISLITNSAGLPLRKWCSNSSAIRARLSEFSEDPLFALEIQKEDAVKSLGLHWKPAEDEFRFYGVMKVNTSKTTKRVILSDLNKVFDPLGFLVPVLIKGKIFIQQIWQLKVDWDSTLPEDIQRRWDIFYTELEDLRLVKVPRCTSVTARSQIEIHGFCDASQEAYGACVYVRSKDQSHKWHSRLLCARSRVASLKGESIPRLELSGALTLVHLISKLASAWEVNCRECYLWTDSTIVLGWLNAQAIRLKVYVANRVTQILELTDPKQWRHISTEENPADMISRGISARLLSNSELWWNGPKWLSDSDNASIQGVYSPIEEYNLPEQRPLQLSLVIVANIDKIFQHYSQWNRLRKGVAWLRRFIEFLRSKSLVSKTKYLTLGELKKAEHWILVRVQAEAFPEEISAYKANKDIHQEAS</sequence>
<evidence type="ECO:0000313" key="3">
    <source>
        <dbReference type="Proteomes" id="UP000007819"/>
    </source>
</evidence>
<dbReference type="Proteomes" id="UP000007819">
    <property type="component" value="Unassembled WGS sequence"/>
</dbReference>
<dbReference type="InterPro" id="IPR005312">
    <property type="entry name" value="DUF1759"/>
</dbReference>
<evidence type="ECO:0000256" key="1">
    <source>
        <dbReference type="SAM" id="MobiDB-lite"/>
    </source>
</evidence>
<dbReference type="InterPro" id="IPR008042">
    <property type="entry name" value="Retrotrans_Pao"/>
</dbReference>
<dbReference type="InterPro" id="IPR043502">
    <property type="entry name" value="DNA/RNA_pol_sf"/>
</dbReference>
<keyword evidence="3" id="KW-1185">Reference proteome</keyword>
<feature type="region of interest" description="Disordered" evidence="1">
    <location>
        <begin position="409"/>
        <end position="441"/>
    </location>
</feature>
<dbReference type="PANTHER" id="PTHR47331">
    <property type="entry name" value="PHD-TYPE DOMAIN-CONTAINING PROTEIN"/>
    <property type="match status" value="1"/>
</dbReference>
<dbReference type="InterPro" id="IPR043128">
    <property type="entry name" value="Rev_trsase/Diguanyl_cyclase"/>
</dbReference>
<dbReference type="GeneID" id="103308641"/>
<dbReference type="GO" id="GO:0071897">
    <property type="term" value="P:DNA biosynthetic process"/>
    <property type="evidence" value="ECO:0007669"/>
    <property type="project" value="UniProtKB-ARBA"/>
</dbReference>
<organism evidence="2 3">
    <name type="scientific">Acyrthosiphon pisum</name>
    <name type="common">Pea aphid</name>
    <dbReference type="NCBI Taxonomy" id="7029"/>
    <lineage>
        <taxon>Eukaryota</taxon>
        <taxon>Metazoa</taxon>
        <taxon>Ecdysozoa</taxon>
        <taxon>Arthropoda</taxon>
        <taxon>Hexapoda</taxon>
        <taxon>Insecta</taxon>
        <taxon>Pterygota</taxon>
        <taxon>Neoptera</taxon>
        <taxon>Paraneoptera</taxon>
        <taxon>Hemiptera</taxon>
        <taxon>Sternorrhyncha</taxon>
        <taxon>Aphidomorpha</taxon>
        <taxon>Aphidoidea</taxon>
        <taxon>Aphididae</taxon>
        <taxon>Macrosiphini</taxon>
        <taxon>Acyrthosiphon</taxon>
    </lineage>
</organism>
<reference evidence="3" key="1">
    <citation type="submission" date="2010-06" db="EMBL/GenBank/DDBJ databases">
        <authorList>
            <person name="Jiang H."/>
            <person name="Abraham K."/>
            <person name="Ali S."/>
            <person name="Alsbrooks S.L."/>
            <person name="Anim B.N."/>
            <person name="Anosike U.S."/>
            <person name="Attaway T."/>
            <person name="Bandaranaike D.P."/>
            <person name="Battles P.K."/>
            <person name="Bell S.N."/>
            <person name="Bell A.V."/>
            <person name="Beltran B."/>
            <person name="Bickham C."/>
            <person name="Bustamante Y."/>
            <person name="Caleb T."/>
            <person name="Canada A."/>
            <person name="Cardenas V."/>
            <person name="Carter K."/>
            <person name="Chacko J."/>
            <person name="Chandrabose M.N."/>
            <person name="Chavez D."/>
            <person name="Chavez A."/>
            <person name="Chen L."/>
            <person name="Chu H.-S."/>
            <person name="Claassen K.J."/>
            <person name="Cockrell R."/>
            <person name="Collins M."/>
            <person name="Cooper J.A."/>
            <person name="Cree A."/>
            <person name="Curry S.M."/>
            <person name="Da Y."/>
            <person name="Dao M.D."/>
            <person name="Das B."/>
            <person name="Davila M.-L."/>
            <person name="Davy-Carroll L."/>
            <person name="Denson S."/>
            <person name="Dinh H."/>
            <person name="Ebong V.E."/>
            <person name="Edwards J.R."/>
            <person name="Egan A."/>
            <person name="El-Daye J."/>
            <person name="Escobedo L."/>
            <person name="Fernandez S."/>
            <person name="Fernando P.R."/>
            <person name="Flagg N."/>
            <person name="Forbes L.D."/>
            <person name="Fowler R.G."/>
            <person name="Fu Q."/>
            <person name="Gabisi R.A."/>
            <person name="Ganer J."/>
            <person name="Garbino Pronczuk A."/>
            <person name="Garcia R.M."/>
            <person name="Garner T."/>
            <person name="Garrett T.E."/>
            <person name="Gonzalez D.A."/>
            <person name="Hamid H."/>
            <person name="Hawkins E.S."/>
            <person name="Hirani K."/>
            <person name="Hogues M.E."/>
            <person name="Hollins B."/>
            <person name="Hsiao C.-H."/>
            <person name="Jabil R."/>
            <person name="James M.L."/>
            <person name="Jhangiani S.N."/>
            <person name="Johnson B."/>
            <person name="Johnson Q."/>
            <person name="Joshi V."/>
            <person name="Kalu J.B."/>
            <person name="Kam C."/>
            <person name="Kashfia A."/>
            <person name="Keebler J."/>
            <person name="Kisamo H."/>
            <person name="Kovar C.L."/>
            <person name="Lago L.A."/>
            <person name="Lai C.-Y."/>
            <person name="Laidlaw J."/>
            <person name="Lara F."/>
            <person name="Le T.-K."/>
            <person name="Lee S.L."/>
            <person name="Legall F.H."/>
            <person name="Lemon S.J."/>
            <person name="Lewis L.R."/>
            <person name="Li B."/>
            <person name="Liu Y."/>
            <person name="Liu Y.-S."/>
            <person name="Lopez J."/>
            <person name="Lozado R.J."/>
            <person name="Lu J."/>
            <person name="Madu R.C."/>
            <person name="Maheshwari M."/>
            <person name="Maheshwari R."/>
            <person name="Malloy K."/>
            <person name="Martinez E."/>
            <person name="Mathew T."/>
            <person name="Mercado I.C."/>
            <person name="Mercado C."/>
            <person name="Meyer B."/>
            <person name="Montgomery K."/>
            <person name="Morgan M.B."/>
            <person name="Munidasa M."/>
            <person name="Nazareth L.V."/>
            <person name="Nelson J."/>
            <person name="Ng B.M."/>
            <person name="Nguyen N.B."/>
            <person name="Nguyen P.Q."/>
            <person name="Nguyen T."/>
            <person name="Obregon M."/>
            <person name="Okwuonu G.O."/>
            <person name="Onwere C.G."/>
            <person name="Orozco G."/>
            <person name="Parra A."/>
            <person name="Patel S."/>
            <person name="Patil S."/>
            <person name="Perez A."/>
            <person name="Perez Y."/>
            <person name="Pham C."/>
            <person name="Primus E.L."/>
            <person name="Pu L.-L."/>
            <person name="Puazo M."/>
            <person name="Qin X."/>
            <person name="Quiroz J.B."/>
            <person name="Reese J."/>
            <person name="Richards S."/>
            <person name="Rives C.M."/>
            <person name="Robberts R."/>
            <person name="Ruiz S.J."/>
            <person name="Ruiz M.J."/>
            <person name="Santibanez J."/>
            <person name="Schneider B.W."/>
            <person name="Sisson I."/>
            <person name="Smith M."/>
            <person name="Sodergren E."/>
            <person name="Song X.-Z."/>
            <person name="Song B.B."/>
            <person name="Summersgill H."/>
            <person name="Thelus R."/>
            <person name="Thornton R.D."/>
            <person name="Trejos Z.Y."/>
            <person name="Usmani K."/>
            <person name="Vattathil S."/>
            <person name="Villasana D."/>
            <person name="Walker D.L."/>
            <person name="Wang S."/>
            <person name="Wang K."/>
            <person name="White C.S."/>
            <person name="Williams A.C."/>
            <person name="Williamson J."/>
            <person name="Wilson K."/>
            <person name="Woghiren I.O."/>
            <person name="Woodworth J.R."/>
            <person name="Worley K.C."/>
            <person name="Wright R.A."/>
            <person name="Wu W."/>
            <person name="Young L."/>
            <person name="Zhang L."/>
            <person name="Zhang J."/>
            <person name="Zhu Y."/>
            <person name="Muzny D.M."/>
            <person name="Weinstock G."/>
            <person name="Gibbs R.A."/>
        </authorList>
    </citation>
    <scope>NUCLEOTIDE SEQUENCE [LARGE SCALE GENOMIC DNA]</scope>
    <source>
        <strain evidence="3">LSR1</strain>
    </source>
</reference>
<proteinExistence type="predicted"/>
<dbReference type="CDD" id="cd01644">
    <property type="entry name" value="RT_pepA17"/>
    <property type="match status" value="1"/>
</dbReference>
<dbReference type="KEGG" id="api:103308641"/>
<dbReference type="Pfam" id="PF05380">
    <property type="entry name" value="Peptidase_A17"/>
    <property type="match status" value="1"/>
</dbReference>
<dbReference type="OrthoDB" id="8118668at2759"/>
<dbReference type="PANTHER" id="PTHR47331:SF5">
    <property type="entry name" value="RIBONUCLEASE H"/>
    <property type="match status" value="1"/>
</dbReference>